<protein>
    <submittedName>
        <fullName evidence="11">Uncharacterized protein</fullName>
    </submittedName>
</protein>
<evidence type="ECO:0000256" key="5">
    <source>
        <dbReference type="ARBA" id="ARBA00023134"/>
    </source>
</evidence>
<dbReference type="SUPFAM" id="SSF52540">
    <property type="entry name" value="P-loop containing nucleoside triphosphate hydrolases"/>
    <property type="match status" value="1"/>
</dbReference>
<keyword evidence="5" id="KW-0342">GTP-binding</keyword>
<feature type="compositionally biased region" description="Basic residues" evidence="10">
    <location>
        <begin position="222"/>
        <end position="233"/>
    </location>
</feature>
<dbReference type="PROSITE" id="PS51421">
    <property type="entry name" value="RAS"/>
    <property type="match status" value="1"/>
</dbReference>
<evidence type="ECO:0000313" key="11">
    <source>
        <dbReference type="EMBL" id="CAH1794774.1"/>
    </source>
</evidence>
<comment type="subcellular location">
    <subcellularLocation>
        <location evidence="1">Cell membrane</location>
        <topology evidence="1">Lipid-anchor</topology>
    </subcellularLocation>
</comment>
<dbReference type="InterPro" id="IPR005225">
    <property type="entry name" value="Small_GTP-bd"/>
</dbReference>
<reference evidence="11" key="1">
    <citation type="submission" date="2022-03" db="EMBL/GenBank/DDBJ databases">
        <authorList>
            <person name="Martin C."/>
        </authorList>
    </citation>
    <scope>NUCLEOTIDE SEQUENCE</scope>
</reference>
<evidence type="ECO:0000256" key="2">
    <source>
        <dbReference type="ARBA" id="ARBA00022475"/>
    </source>
</evidence>
<dbReference type="Gene3D" id="3.40.50.300">
    <property type="entry name" value="P-loop containing nucleotide triphosphate hydrolases"/>
    <property type="match status" value="1"/>
</dbReference>
<keyword evidence="2" id="KW-1003">Cell membrane</keyword>
<keyword evidence="4" id="KW-0547">Nucleotide-binding</keyword>
<dbReference type="InterPro" id="IPR001806">
    <property type="entry name" value="Small_GTPase"/>
</dbReference>
<dbReference type="SMART" id="SM00175">
    <property type="entry name" value="RAB"/>
    <property type="match status" value="1"/>
</dbReference>
<keyword evidence="6" id="KW-0472">Membrane</keyword>
<name>A0A8J1U542_OWEFU</name>
<dbReference type="PANTHER" id="PTHR46149:SF7">
    <property type="entry name" value="GTP-BINDING PROTEIN DI-RAS2"/>
    <property type="match status" value="1"/>
</dbReference>
<dbReference type="Proteomes" id="UP000749559">
    <property type="component" value="Unassembled WGS sequence"/>
</dbReference>
<dbReference type="InterPro" id="IPR052236">
    <property type="entry name" value="Small_GTPase_RasD"/>
</dbReference>
<keyword evidence="12" id="KW-1185">Reference proteome</keyword>
<dbReference type="EMBL" id="CAIIXF020000009">
    <property type="protein sequence ID" value="CAH1794774.1"/>
    <property type="molecule type" value="Genomic_DNA"/>
</dbReference>
<dbReference type="Pfam" id="PF00071">
    <property type="entry name" value="Ras"/>
    <property type="match status" value="1"/>
</dbReference>
<dbReference type="GO" id="GO:0003924">
    <property type="term" value="F:GTPase activity"/>
    <property type="evidence" value="ECO:0007669"/>
    <property type="project" value="InterPro"/>
</dbReference>
<proteinExistence type="inferred from homology"/>
<comment type="caution">
    <text evidence="11">The sequence shown here is derived from an EMBL/GenBank/DDBJ whole genome shotgun (WGS) entry which is preliminary data.</text>
</comment>
<dbReference type="InterPro" id="IPR027417">
    <property type="entry name" value="P-loop_NTPase"/>
</dbReference>
<dbReference type="SMART" id="SM00174">
    <property type="entry name" value="RHO"/>
    <property type="match status" value="1"/>
</dbReference>
<keyword evidence="7" id="KW-0449">Lipoprotein</keyword>
<dbReference type="NCBIfam" id="TIGR00231">
    <property type="entry name" value="small_GTP"/>
    <property type="match status" value="1"/>
</dbReference>
<evidence type="ECO:0000256" key="3">
    <source>
        <dbReference type="ARBA" id="ARBA00022481"/>
    </source>
</evidence>
<dbReference type="PROSITE" id="PS51419">
    <property type="entry name" value="RAB"/>
    <property type="match status" value="1"/>
</dbReference>
<accession>A0A8J1U542</accession>
<evidence type="ECO:0000256" key="7">
    <source>
        <dbReference type="ARBA" id="ARBA00023288"/>
    </source>
</evidence>
<organism evidence="11 12">
    <name type="scientific">Owenia fusiformis</name>
    <name type="common">Polychaete worm</name>
    <dbReference type="NCBI Taxonomy" id="6347"/>
    <lineage>
        <taxon>Eukaryota</taxon>
        <taxon>Metazoa</taxon>
        <taxon>Spiralia</taxon>
        <taxon>Lophotrochozoa</taxon>
        <taxon>Annelida</taxon>
        <taxon>Polychaeta</taxon>
        <taxon>Sedentaria</taxon>
        <taxon>Canalipalpata</taxon>
        <taxon>Sabellida</taxon>
        <taxon>Oweniida</taxon>
        <taxon>Oweniidae</taxon>
        <taxon>Owenia</taxon>
    </lineage>
</organism>
<dbReference type="OrthoDB" id="265044at2759"/>
<evidence type="ECO:0000313" key="12">
    <source>
        <dbReference type="Proteomes" id="UP000749559"/>
    </source>
</evidence>
<dbReference type="PROSITE" id="PS51420">
    <property type="entry name" value="RHO"/>
    <property type="match status" value="1"/>
</dbReference>
<dbReference type="GO" id="GO:0005525">
    <property type="term" value="F:GTP binding"/>
    <property type="evidence" value="ECO:0007669"/>
    <property type="project" value="UniProtKB-KW"/>
</dbReference>
<evidence type="ECO:0000256" key="8">
    <source>
        <dbReference type="ARBA" id="ARBA00023289"/>
    </source>
</evidence>
<dbReference type="GO" id="GO:0005886">
    <property type="term" value="C:plasma membrane"/>
    <property type="evidence" value="ECO:0007669"/>
    <property type="project" value="UniProtKB-SubCell"/>
</dbReference>
<keyword evidence="8" id="KW-0636">Prenylation</keyword>
<evidence type="ECO:0000256" key="4">
    <source>
        <dbReference type="ARBA" id="ARBA00022741"/>
    </source>
</evidence>
<evidence type="ECO:0000256" key="1">
    <source>
        <dbReference type="ARBA" id="ARBA00004193"/>
    </source>
</evidence>
<comment type="similarity">
    <text evidence="9">Belongs to the small GTPase superfamily. RasD family.</text>
</comment>
<gene>
    <name evidence="11" type="ORF">OFUS_LOCUS19417</name>
</gene>
<dbReference type="AlphaFoldDB" id="A0A8J1U542"/>
<keyword evidence="3" id="KW-0488">Methylation</keyword>
<evidence type="ECO:0000256" key="10">
    <source>
        <dbReference type="SAM" id="MobiDB-lite"/>
    </source>
</evidence>
<dbReference type="PANTHER" id="PTHR46149">
    <property type="entry name" value="MIP08469P"/>
    <property type="match status" value="1"/>
</dbReference>
<feature type="region of interest" description="Disordered" evidence="10">
    <location>
        <begin position="196"/>
        <end position="246"/>
    </location>
</feature>
<dbReference type="FunFam" id="3.40.50.300:FF:000475">
    <property type="entry name" value="GTP-binding protein Rhes"/>
    <property type="match status" value="1"/>
</dbReference>
<evidence type="ECO:0000256" key="6">
    <source>
        <dbReference type="ARBA" id="ARBA00023136"/>
    </source>
</evidence>
<sequence>MADENTRHRLVILGSGRVGKTSIITRFVNSEYSDTYKETVEDLYCREFDIKGQTLKVDILDTAGNLTFPAMRRLSVSTAHAFLLVYAVDNAGSLEEIKQIREQIKEQRDNYESIPCVVVGNKSDLEDDARQVNKDDVVEWAVKEQLENVLFEISAKENYGIKEIFKKLLDQAKMMNIIPVPETILNDAESNSLIRRLSGHTHRKNSDKAPNGESKMMSKSRSLIRRTSKPKVKSSRDPTKNDCILS</sequence>
<dbReference type="PRINTS" id="PR00449">
    <property type="entry name" value="RASTRNSFRMNG"/>
</dbReference>
<evidence type="ECO:0000256" key="9">
    <source>
        <dbReference type="ARBA" id="ARBA00038061"/>
    </source>
</evidence>
<dbReference type="SMART" id="SM00173">
    <property type="entry name" value="RAS"/>
    <property type="match status" value="1"/>
</dbReference>